<gene>
    <name evidence="2" type="ORF">D8674_013925</name>
</gene>
<protein>
    <submittedName>
        <fullName evidence="2">Maf-like protein</fullName>
    </submittedName>
</protein>
<dbReference type="PANTHER" id="PTHR43213:SF4">
    <property type="entry name" value="7-METHYL-GTP PYROPHOSPHATASE"/>
    <property type="match status" value="1"/>
</dbReference>
<dbReference type="PIRSF" id="PIRSF006305">
    <property type="entry name" value="Maf"/>
    <property type="match status" value="1"/>
</dbReference>
<dbReference type="EMBL" id="SMOL01000401">
    <property type="protein sequence ID" value="KAB2618056.1"/>
    <property type="molecule type" value="Genomic_DNA"/>
</dbReference>
<reference evidence="3" key="2">
    <citation type="submission" date="2019-10" db="EMBL/GenBank/DDBJ databases">
        <title>A de novo genome assembly of a pear dwarfing rootstock.</title>
        <authorList>
            <person name="Wang F."/>
            <person name="Wang J."/>
            <person name="Li S."/>
            <person name="Zhang Y."/>
            <person name="Fang M."/>
            <person name="Ma L."/>
            <person name="Zhao Y."/>
            <person name="Jiang S."/>
        </authorList>
    </citation>
    <scope>NUCLEOTIDE SEQUENCE [LARGE SCALE GENOMIC DNA]</scope>
</reference>
<accession>A0A5N5GR24</accession>
<evidence type="ECO:0000256" key="1">
    <source>
        <dbReference type="ARBA" id="ARBA00022801"/>
    </source>
</evidence>
<evidence type="ECO:0000313" key="3">
    <source>
        <dbReference type="Proteomes" id="UP000327157"/>
    </source>
</evidence>
<keyword evidence="1" id="KW-0378">Hydrolase</keyword>
<reference evidence="2 3" key="1">
    <citation type="submission" date="2019-09" db="EMBL/GenBank/DDBJ databases">
        <authorList>
            <person name="Ou C."/>
        </authorList>
    </citation>
    <scope>NUCLEOTIDE SEQUENCE [LARGE SCALE GENOMIC DNA]</scope>
    <source>
        <strain evidence="2">S2</strain>
        <tissue evidence="2">Leaf</tissue>
    </source>
</reference>
<dbReference type="PANTHER" id="PTHR43213">
    <property type="entry name" value="BIFUNCTIONAL DTTP/UTP PYROPHOSPHATASE/METHYLTRANSFERASE PROTEIN-RELATED"/>
    <property type="match status" value="1"/>
</dbReference>
<dbReference type="InterPro" id="IPR029001">
    <property type="entry name" value="ITPase-like_fam"/>
</dbReference>
<evidence type="ECO:0000313" key="2">
    <source>
        <dbReference type="EMBL" id="KAB2618056.1"/>
    </source>
</evidence>
<comment type="caution">
    <text evidence="2">The sequence shown here is derived from an EMBL/GenBank/DDBJ whole genome shotgun (WGS) entry which is preliminary data.</text>
</comment>
<dbReference type="SUPFAM" id="SSF52972">
    <property type="entry name" value="ITPase-like"/>
    <property type="match status" value="1"/>
</dbReference>
<dbReference type="OrthoDB" id="10267058at2759"/>
<dbReference type="InterPro" id="IPR003697">
    <property type="entry name" value="Maf-like"/>
</dbReference>
<proteinExistence type="predicted"/>
<dbReference type="GO" id="GO:0047429">
    <property type="term" value="F:nucleoside triphosphate diphosphatase activity"/>
    <property type="evidence" value="ECO:0007669"/>
    <property type="project" value="InterPro"/>
</dbReference>
<name>A0A5N5GR24_9ROSA</name>
<organism evidence="2 3">
    <name type="scientific">Pyrus ussuriensis x Pyrus communis</name>
    <dbReference type="NCBI Taxonomy" id="2448454"/>
    <lineage>
        <taxon>Eukaryota</taxon>
        <taxon>Viridiplantae</taxon>
        <taxon>Streptophyta</taxon>
        <taxon>Embryophyta</taxon>
        <taxon>Tracheophyta</taxon>
        <taxon>Spermatophyta</taxon>
        <taxon>Magnoliopsida</taxon>
        <taxon>eudicotyledons</taxon>
        <taxon>Gunneridae</taxon>
        <taxon>Pentapetalae</taxon>
        <taxon>rosids</taxon>
        <taxon>fabids</taxon>
        <taxon>Rosales</taxon>
        <taxon>Rosaceae</taxon>
        <taxon>Amygdaloideae</taxon>
        <taxon>Maleae</taxon>
        <taxon>Pyrus</taxon>
    </lineage>
</organism>
<dbReference type="AlphaFoldDB" id="A0A5N5GR24"/>
<dbReference type="Proteomes" id="UP000327157">
    <property type="component" value="Chromosome 15"/>
</dbReference>
<sequence>MSFQIILGSASAARRQILADAILSRLQSEGQLDGEGPATMLITADTVISHCKIFIDFEVVVCEAWNFIKGYSGGQAAVIGSVLETNLKTGKRKGVWRRAEVYFHVIPEEVIDSLMEEGITLNVAGGLMLEHPLISPFVEAVIGTIDTVMGLPTELTEKLIQEAV</sequence>
<reference evidence="2 3" key="3">
    <citation type="submission" date="2019-11" db="EMBL/GenBank/DDBJ databases">
        <title>A de novo genome assembly of a pear dwarfing rootstock.</title>
        <authorList>
            <person name="Wang F."/>
            <person name="Wang J."/>
            <person name="Li S."/>
            <person name="Zhang Y."/>
            <person name="Fang M."/>
            <person name="Ma L."/>
            <person name="Zhao Y."/>
            <person name="Jiang S."/>
        </authorList>
    </citation>
    <scope>NUCLEOTIDE SEQUENCE [LARGE SCALE GENOMIC DNA]</scope>
    <source>
        <strain evidence="2">S2</strain>
        <tissue evidence="2">Leaf</tissue>
    </source>
</reference>
<dbReference type="Pfam" id="PF02545">
    <property type="entry name" value="Maf"/>
    <property type="match status" value="1"/>
</dbReference>
<dbReference type="Gene3D" id="3.90.950.10">
    <property type="match status" value="1"/>
</dbReference>
<keyword evidence="3" id="KW-1185">Reference proteome</keyword>